<dbReference type="EMBL" id="CAJNOQ010009430">
    <property type="protein sequence ID" value="CAF1224905.1"/>
    <property type="molecule type" value="Genomic_DNA"/>
</dbReference>
<evidence type="ECO:0000313" key="1">
    <source>
        <dbReference type="EMBL" id="CAF1224905.1"/>
    </source>
</evidence>
<sequence>MPTVIHKCDIGVSEKQQIENRSVDINEKKLEEAGIVKHDKNDQLSTRVSGPLAEGVINTTTLTNLTSPKNDADIQVGFDSNVLNRKA</sequence>
<keyword evidence="3" id="KW-1185">Reference proteome</keyword>
<organism evidence="1 3">
    <name type="scientific">Didymodactylos carnosus</name>
    <dbReference type="NCBI Taxonomy" id="1234261"/>
    <lineage>
        <taxon>Eukaryota</taxon>
        <taxon>Metazoa</taxon>
        <taxon>Spiralia</taxon>
        <taxon>Gnathifera</taxon>
        <taxon>Rotifera</taxon>
        <taxon>Eurotatoria</taxon>
        <taxon>Bdelloidea</taxon>
        <taxon>Philodinida</taxon>
        <taxon>Philodinidae</taxon>
        <taxon>Didymodactylos</taxon>
    </lineage>
</organism>
<name>A0A814Y621_9BILA</name>
<evidence type="ECO:0000313" key="2">
    <source>
        <dbReference type="EMBL" id="CAF3987905.1"/>
    </source>
</evidence>
<dbReference type="AlphaFoldDB" id="A0A814Y621"/>
<evidence type="ECO:0000313" key="3">
    <source>
        <dbReference type="Proteomes" id="UP000663829"/>
    </source>
</evidence>
<dbReference type="Proteomes" id="UP000681722">
    <property type="component" value="Unassembled WGS sequence"/>
</dbReference>
<comment type="caution">
    <text evidence="1">The sequence shown here is derived from an EMBL/GenBank/DDBJ whole genome shotgun (WGS) entry which is preliminary data.</text>
</comment>
<dbReference type="EMBL" id="CAJOBC010009433">
    <property type="protein sequence ID" value="CAF3987905.1"/>
    <property type="molecule type" value="Genomic_DNA"/>
</dbReference>
<gene>
    <name evidence="1" type="ORF">GPM918_LOCUS24876</name>
    <name evidence="2" type="ORF">SRO942_LOCUS24879</name>
</gene>
<reference evidence="1" key="1">
    <citation type="submission" date="2021-02" db="EMBL/GenBank/DDBJ databases">
        <authorList>
            <person name="Nowell W R."/>
        </authorList>
    </citation>
    <scope>NUCLEOTIDE SEQUENCE</scope>
</reference>
<proteinExistence type="predicted"/>
<protein>
    <submittedName>
        <fullName evidence="1">Uncharacterized protein</fullName>
    </submittedName>
</protein>
<accession>A0A814Y621</accession>
<dbReference type="Proteomes" id="UP000663829">
    <property type="component" value="Unassembled WGS sequence"/>
</dbReference>